<evidence type="ECO:0000313" key="1">
    <source>
        <dbReference type="EMBL" id="OUT17215.1"/>
    </source>
</evidence>
<dbReference type="Proteomes" id="UP000195893">
    <property type="component" value="Unassembled WGS sequence"/>
</dbReference>
<dbReference type="EMBL" id="NDYQ01000008">
    <property type="protein sequence ID" value="OUT17215.1"/>
    <property type="molecule type" value="Genomic_DNA"/>
</dbReference>
<sequence length="298" mass="34673">MSYELKEIILERTANLEPALQKQAKKLNQKIINTCFYHNAKNLEKIGSVISPELNEFLLSCALEYDKTHADKFDTFDNDVETLRGIWSAMSFSKSPEILDYLSTQATRSVSHRSFAHRYIFEILRLQEKAGRSHPLLAKLYDYYDSLQAKLPIYELLRRIGVSPADPYDFNISLNAVNFGYWFSNQGLSDEELASKFHLEIRLFAPFINDNTFEMELRNDAVPRARINFNDDGMSFLQELPNDILPRPDILNLKPFIDQVKSRFNVKFDLDDKDKTYFSLSKGLNRAKTLSWLREIFA</sequence>
<name>A0A1Y5NGU4_9BACT</name>
<organism evidence="1 2">
    <name type="scientific">Campylobacter concisus</name>
    <dbReference type="NCBI Taxonomy" id="199"/>
    <lineage>
        <taxon>Bacteria</taxon>
        <taxon>Pseudomonadati</taxon>
        <taxon>Campylobacterota</taxon>
        <taxon>Epsilonproteobacteria</taxon>
        <taxon>Campylobacterales</taxon>
        <taxon>Campylobacteraceae</taxon>
        <taxon>Campylobacter</taxon>
    </lineage>
</organism>
<protein>
    <submittedName>
        <fullName evidence="1">Uncharacterized protein</fullName>
    </submittedName>
</protein>
<gene>
    <name evidence="1" type="ORF">B9N60_05465</name>
</gene>
<comment type="caution">
    <text evidence="1">The sequence shown here is derived from an EMBL/GenBank/DDBJ whole genome shotgun (WGS) entry which is preliminary data.</text>
</comment>
<evidence type="ECO:0000313" key="2">
    <source>
        <dbReference type="Proteomes" id="UP000195893"/>
    </source>
</evidence>
<proteinExistence type="predicted"/>
<accession>A0A1Y5NGU4</accession>
<dbReference type="AlphaFoldDB" id="A0A1Y5NGU4"/>
<dbReference type="RefSeq" id="WP_087581606.1">
    <property type="nucleotide sequence ID" value="NZ_NDYQ01000008.1"/>
</dbReference>
<reference evidence="1 2" key="1">
    <citation type="submission" date="2017-04" db="EMBL/GenBank/DDBJ databases">
        <title>Complete genome of Campylobacter concisus ATCC 33237T and draft genomes for an additional eight well characterized C. concisus strains.</title>
        <authorList>
            <person name="Cornelius A.J."/>
            <person name="Miller W.G."/>
            <person name="Lastovica A.J."/>
            <person name="On S.L."/>
            <person name="French N.P."/>
            <person name="Vandenberg O."/>
            <person name="Biggs P.J."/>
        </authorList>
    </citation>
    <scope>NUCLEOTIDE SEQUENCE [LARGE SCALE GENOMIC DNA]</scope>
    <source>
        <strain evidence="1 2">Lasto127.99</strain>
    </source>
</reference>